<protein>
    <submittedName>
        <fullName evidence="7">Interleukin-12 beta</fullName>
    </submittedName>
</protein>
<evidence type="ECO:0000256" key="5">
    <source>
        <dbReference type="SAM" id="SignalP"/>
    </source>
</evidence>
<dbReference type="EMBL" id="FJ769831">
    <property type="protein sequence ID" value="ACY54776.1"/>
    <property type="molecule type" value="mRNA"/>
</dbReference>
<dbReference type="PANTHER" id="PTHR48485:SF3">
    <property type="entry name" value="INTERLEUKIN-12 SUBUNIT BETA"/>
    <property type="match status" value="1"/>
</dbReference>
<feature type="chain" id="PRO_5007650056" evidence="5">
    <location>
        <begin position="22"/>
        <end position="301"/>
    </location>
</feature>
<evidence type="ECO:0000256" key="4">
    <source>
        <dbReference type="ARBA" id="ARBA00023319"/>
    </source>
</evidence>
<organism evidence="7">
    <name type="scientific">Hippoglossus hippoglossus</name>
    <name type="common">Atlantic halibut</name>
    <name type="synonym">Pleuronectes hippoglossus</name>
    <dbReference type="NCBI Taxonomy" id="8267"/>
    <lineage>
        <taxon>Eukaryota</taxon>
        <taxon>Metazoa</taxon>
        <taxon>Chordata</taxon>
        <taxon>Craniata</taxon>
        <taxon>Vertebrata</taxon>
        <taxon>Euteleostomi</taxon>
        <taxon>Actinopterygii</taxon>
        <taxon>Neopterygii</taxon>
        <taxon>Teleostei</taxon>
        <taxon>Neoteleostei</taxon>
        <taxon>Acanthomorphata</taxon>
        <taxon>Carangaria</taxon>
        <taxon>Pleuronectiformes</taxon>
        <taxon>Pleuronectoidei</taxon>
        <taxon>Pleuronectidae</taxon>
        <taxon>Hippoglossus</taxon>
    </lineage>
</organism>
<dbReference type="InterPro" id="IPR050676">
    <property type="entry name" value="IL-12"/>
</dbReference>
<dbReference type="Pfam" id="PF10420">
    <property type="entry name" value="IL12p40_C"/>
    <property type="match status" value="1"/>
</dbReference>
<keyword evidence="2" id="KW-1015">Disulfide bond</keyword>
<dbReference type="SUPFAM" id="SSF48726">
    <property type="entry name" value="Immunoglobulin"/>
    <property type="match status" value="1"/>
</dbReference>
<proteinExistence type="evidence at transcript level"/>
<dbReference type="InterPro" id="IPR019482">
    <property type="entry name" value="IL-12_beta_cen-dom"/>
</dbReference>
<dbReference type="InterPro" id="IPR036179">
    <property type="entry name" value="Ig-like_dom_sf"/>
</dbReference>
<dbReference type="InterPro" id="IPR036116">
    <property type="entry name" value="FN3_sf"/>
</dbReference>
<evidence type="ECO:0000256" key="2">
    <source>
        <dbReference type="ARBA" id="ARBA00023157"/>
    </source>
</evidence>
<accession>D0QTF8</accession>
<dbReference type="PANTHER" id="PTHR48485">
    <property type="entry name" value="INTERLEUKIN-12 SUBUNIT BETA-RELATED"/>
    <property type="match status" value="1"/>
</dbReference>
<gene>
    <name evidence="7" type="primary">IL12B</name>
</gene>
<reference evidence="7" key="2">
    <citation type="journal article" date="2012" name="Mol. Biol. Rep.">
        <title>Characterisation and expression analysis of the Atlantic halibut (Hippoglossus hippoglossus L.) cytokines: IL-1beta, IL-6, IL-11, IL-12beta and IFNgamma.</title>
        <authorList>
            <person name="Overgard A.C."/>
            <person name="Nepstad I."/>
            <person name="Nerland A.H."/>
            <person name="Patel S."/>
        </authorList>
    </citation>
    <scope>NUCLEOTIDE SEQUENCE</scope>
</reference>
<keyword evidence="4" id="KW-0393">Immunoglobulin domain</keyword>
<evidence type="ECO:0000256" key="1">
    <source>
        <dbReference type="ARBA" id="ARBA00022729"/>
    </source>
</evidence>
<evidence type="ECO:0000259" key="6">
    <source>
        <dbReference type="Pfam" id="PF10420"/>
    </source>
</evidence>
<sequence length="301" mass="33985">MMTLSLWKFGLLLISLIGANGLMPFPENFVVAKLNDAVTLTCRTNIDGAVTWKFDGEVLVDFKYNIKQDGQNLHVTDVDTPWLGEYSCWRGGEMLSLTHLLLEAEDEEELAQFDSLITCLAKSYHCNFSCTLKESAFTAVRVGLGHDCTDGGKLCHWINSSDQNQDGGFQFEVSHSLSPYAEESTKLELTAEAIVDLYVFRTTRRFYLRDIVQPDSPQIGTCQELEQDLNVTIEPPSSWSMPHSFFGLEHEIEYVLKDDGKPARSLSSLVPKSISKLRVRSRDSLVLSTWSEWTPWKNVTN</sequence>
<name>D0QTF8_HIPHI</name>
<keyword evidence="1 5" id="KW-0732">Signal</keyword>
<keyword evidence="3" id="KW-0325">Glycoprotein</keyword>
<feature type="domain" description="Interleukin-12 beta central" evidence="6">
    <location>
        <begin position="115"/>
        <end position="194"/>
    </location>
</feature>
<dbReference type="SUPFAM" id="SSF49265">
    <property type="entry name" value="Fibronectin type III"/>
    <property type="match status" value="2"/>
</dbReference>
<dbReference type="InterPro" id="IPR013783">
    <property type="entry name" value="Ig-like_fold"/>
</dbReference>
<dbReference type="Gene3D" id="2.60.40.10">
    <property type="entry name" value="Immunoglobulins"/>
    <property type="match status" value="3"/>
</dbReference>
<reference evidence="7" key="1">
    <citation type="submission" date="2009-02" db="EMBL/GenBank/DDBJ databases">
        <authorList>
            <person name="Overgaard A.-C."/>
            <person name="Nerland A.H."/>
            <person name="Patel S."/>
        </authorList>
    </citation>
    <scope>NUCLEOTIDE SEQUENCE</scope>
</reference>
<dbReference type="AlphaFoldDB" id="D0QTF8"/>
<feature type="signal peptide" evidence="5">
    <location>
        <begin position="1"/>
        <end position="21"/>
    </location>
</feature>
<evidence type="ECO:0000256" key="3">
    <source>
        <dbReference type="ARBA" id="ARBA00023180"/>
    </source>
</evidence>
<evidence type="ECO:0000313" key="7">
    <source>
        <dbReference type="EMBL" id="ACY54776.1"/>
    </source>
</evidence>
<dbReference type="EMBL" id="FJ769832">
    <property type="protein sequence ID" value="ACY54777.1"/>
    <property type="molecule type" value="Genomic_DNA"/>
</dbReference>